<accession>A0A1K1S9Q7</accession>
<dbReference type="EMBL" id="CP140154">
    <property type="protein sequence ID" value="WQG86948.1"/>
    <property type="molecule type" value="Genomic_DNA"/>
</dbReference>
<protein>
    <submittedName>
        <fullName evidence="3">Lysophospholipase L1</fullName>
    </submittedName>
</protein>
<reference evidence="3 5" key="1">
    <citation type="submission" date="2016-11" db="EMBL/GenBank/DDBJ databases">
        <authorList>
            <person name="Jaros S."/>
            <person name="Januszkiewicz K."/>
            <person name="Wedrychowicz H."/>
        </authorList>
    </citation>
    <scope>NUCLEOTIDE SEQUENCE [LARGE SCALE GENOMIC DNA]</scope>
    <source>
        <strain evidence="3 5">DSM 784</strain>
    </source>
</reference>
<evidence type="ECO:0000256" key="2">
    <source>
        <dbReference type="SAM" id="Phobius"/>
    </source>
</evidence>
<sequence>MSGNNKSAYPFYIITGALVCLVALSQFDNIVSYAGFKTRSLDMLADLRPDSLRKQQQEDDTPVDSSMIPQVPAEDSSETAADVAADSTLATALADVPDPDKHLDFTGYKGIISYNLPQTADTAAAGLQHFLDALAQLKQGKRKKVRIAYFGDSMIEGDLLTEDLRDSLQRRFGGSGVGFVPITSVVAGFRTTITHTFSKDWKDYSYKQQPPSNIRLGISGHTFVPSGGSYVRYTPVHKKRLDKFEHVTLFYGPAGNANITINDKAYTLKEQNTVNRFVWSQDPAQNNVTIKWAGGGTTPFYGVSFEGDSGVYVDNFSFRGISGIELGKLSKTLVQEMQNEHPYDLVILQYGANILFKPKLTDYSWYARPMKKVIDSLRRDMPGTSFLVISTADKSYKNGGDWVTAPGVMALLKDQHELAKQHGTAYWNLYAAMGGEGTMAKWVEGDPVLAQKDHTHFNRQGAAKVAALLYKAMMDEFKQLEIQ</sequence>
<keyword evidence="2" id="KW-0472">Membrane</keyword>
<dbReference type="AlphaFoldDB" id="A0A1K1S9Q7"/>
<dbReference type="InterPro" id="IPR036514">
    <property type="entry name" value="SGNH_hydro_sf"/>
</dbReference>
<dbReference type="EMBL" id="FPIZ01000019">
    <property type="protein sequence ID" value="SFW80954.1"/>
    <property type="molecule type" value="Genomic_DNA"/>
</dbReference>
<gene>
    <name evidence="3" type="ORF">SAMN05661012_05020</name>
    <name evidence="4" type="ORF">SR876_18690</name>
</gene>
<keyword evidence="2" id="KW-1133">Transmembrane helix</keyword>
<dbReference type="Gene3D" id="2.60.120.1360">
    <property type="match status" value="1"/>
</dbReference>
<evidence type="ECO:0000313" key="4">
    <source>
        <dbReference type="EMBL" id="WQG86948.1"/>
    </source>
</evidence>
<feature type="transmembrane region" description="Helical" evidence="2">
    <location>
        <begin position="9"/>
        <end position="27"/>
    </location>
</feature>
<dbReference type="Proteomes" id="UP001326715">
    <property type="component" value="Chromosome"/>
</dbReference>
<evidence type="ECO:0000313" key="3">
    <source>
        <dbReference type="EMBL" id="SFW80954.1"/>
    </source>
</evidence>
<keyword evidence="6" id="KW-1185">Reference proteome</keyword>
<dbReference type="SUPFAM" id="SSF52266">
    <property type="entry name" value="SGNH hydrolase"/>
    <property type="match status" value="1"/>
</dbReference>
<dbReference type="GO" id="GO:0016788">
    <property type="term" value="F:hydrolase activity, acting on ester bonds"/>
    <property type="evidence" value="ECO:0007669"/>
    <property type="project" value="UniProtKB-ARBA"/>
</dbReference>
<dbReference type="RefSeq" id="WP_072364042.1">
    <property type="nucleotide sequence ID" value="NZ_CBHWAX010000002.1"/>
</dbReference>
<dbReference type="Gene3D" id="3.40.50.1110">
    <property type="entry name" value="SGNH hydrolase"/>
    <property type="match status" value="1"/>
</dbReference>
<dbReference type="OrthoDB" id="9810515at2"/>
<reference evidence="4 6" key="2">
    <citation type="submission" date="2023-11" db="EMBL/GenBank/DDBJ databases">
        <title>MicrobeMod: A computational toolkit for identifying prokaryotic methylation and restriction-modification with nanopore sequencing.</title>
        <authorList>
            <person name="Crits-Christoph A."/>
            <person name="Kang S.C."/>
            <person name="Lee H."/>
            <person name="Ostrov N."/>
        </authorList>
    </citation>
    <scope>NUCLEOTIDE SEQUENCE [LARGE SCALE GENOMIC DNA]</scope>
    <source>
        <strain evidence="4 6">ATCC 23090</strain>
    </source>
</reference>
<name>A0A1K1S9Q7_9BACT</name>
<feature type="region of interest" description="Disordered" evidence="1">
    <location>
        <begin position="53"/>
        <end position="77"/>
    </location>
</feature>
<dbReference type="Proteomes" id="UP000183788">
    <property type="component" value="Unassembled WGS sequence"/>
</dbReference>
<dbReference type="STRING" id="1004.SAMN05661012_05020"/>
<proteinExistence type="predicted"/>
<evidence type="ECO:0000313" key="5">
    <source>
        <dbReference type="Proteomes" id="UP000183788"/>
    </source>
</evidence>
<evidence type="ECO:0000313" key="6">
    <source>
        <dbReference type="Proteomes" id="UP001326715"/>
    </source>
</evidence>
<keyword evidence="2" id="KW-0812">Transmembrane</keyword>
<evidence type="ECO:0000256" key="1">
    <source>
        <dbReference type="SAM" id="MobiDB-lite"/>
    </source>
</evidence>
<organism evidence="3 5">
    <name type="scientific">Chitinophaga sancti</name>
    <dbReference type="NCBI Taxonomy" id="1004"/>
    <lineage>
        <taxon>Bacteria</taxon>
        <taxon>Pseudomonadati</taxon>
        <taxon>Bacteroidota</taxon>
        <taxon>Chitinophagia</taxon>
        <taxon>Chitinophagales</taxon>
        <taxon>Chitinophagaceae</taxon>
        <taxon>Chitinophaga</taxon>
    </lineage>
</organism>